<proteinExistence type="predicted"/>
<evidence type="ECO:0000313" key="1">
    <source>
        <dbReference type="EMBL" id="SVB35200.1"/>
    </source>
</evidence>
<accession>A0A382D9U4</accession>
<protein>
    <submittedName>
        <fullName evidence="1">Uncharacterized protein</fullName>
    </submittedName>
</protein>
<name>A0A382D9U4_9ZZZZ</name>
<dbReference type="AlphaFoldDB" id="A0A382D9U4"/>
<sequence>MSTAWANLAENAAIEEGLLFLDHKNNRDPIPFVLSLRN</sequence>
<gene>
    <name evidence="1" type="ORF">METZ01_LOCUS188054</name>
</gene>
<reference evidence="1" key="1">
    <citation type="submission" date="2018-05" db="EMBL/GenBank/DDBJ databases">
        <authorList>
            <person name="Lanie J.A."/>
            <person name="Ng W.-L."/>
            <person name="Kazmierczak K.M."/>
            <person name="Andrzejewski T.M."/>
            <person name="Davidsen T.M."/>
            <person name="Wayne K.J."/>
            <person name="Tettelin H."/>
            <person name="Glass J.I."/>
            <person name="Rusch D."/>
            <person name="Podicherti R."/>
            <person name="Tsui H.-C.T."/>
            <person name="Winkler M.E."/>
        </authorList>
    </citation>
    <scope>NUCLEOTIDE SEQUENCE</scope>
</reference>
<organism evidence="1">
    <name type="scientific">marine metagenome</name>
    <dbReference type="NCBI Taxonomy" id="408172"/>
    <lineage>
        <taxon>unclassified sequences</taxon>
        <taxon>metagenomes</taxon>
        <taxon>ecological metagenomes</taxon>
    </lineage>
</organism>
<dbReference type="EMBL" id="UINC01038333">
    <property type="protein sequence ID" value="SVB35200.1"/>
    <property type="molecule type" value="Genomic_DNA"/>
</dbReference>